<evidence type="ECO:0000256" key="7">
    <source>
        <dbReference type="SAM" id="Coils"/>
    </source>
</evidence>
<keyword evidence="5 9" id="KW-0418">Kinase</keyword>
<dbReference type="InterPro" id="IPR000719">
    <property type="entry name" value="Prot_kinase_dom"/>
</dbReference>
<proteinExistence type="predicted"/>
<evidence type="ECO:0000256" key="4">
    <source>
        <dbReference type="ARBA" id="ARBA00022741"/>
    </source>
</evidence>
<feature type="compositionally biased region" description="Basic and acidic residues" evidence="8">
    <location>
        <begin position="351"/>
        <end position="380"/>
    </location>
</feature>
<feature type="region of interest" description="Disordered" evidence="8">
    <location>
        <begin position="677"/>
        <end position="779"/>
    </location>
</feature>
<feature type="region of interest" description="Disordered" evidence="8">
    <location>
        <begin position="332"/>
        <end position="488"/>
    </location>
</feature>
<dbReference type="InParanoid" id="K1PC81"/>
<name>K1PC81_MAGGI</name>
<evidence type="ECO:0000256" key="8">
    <source>
        <dbReference type="SAM" id="MobiDB-lite"/>
    </source>
</evidence>
<dbReference type="PANTHER" id="PTHR46538">
    <property type="entry name" value="PROTEIN KINASE DOMAIN-CONTAINING PROTEIN"/>
    <property type="match status" value="1"/>
</dbReference>
<dbReference type="GO" id="GO:0005524">
    <property type="term" value="F:ATP binding"/>
    <property type="evidence" value="ECO:0007669"/>
    <property type="project" value="UniProtKB-UniRule"/>
</dbReference>
<dbReference type="PROSITE" id="PS00107">
    <property type="entry name" value="PROTEIN_KINASE_ATP"/>
    <property type="match status" value="1"/>
</dbReference>
<dbReference type="Pfam" id="PF12474">
    <property type="entry name" value="PKK"/>
    <property type="match status" value="2"/>
</dbReference>
<keyword evidence="4" id="KW-0547">Nucleotide-binding</keyword>
<dbReference type="SMART" id="SM00220">
    <property type="entry name" value="S_TKc"/>
    <property type="match status" value="1"/>
</dbReference>
<feature type="compositionally biased region" description="Basic and acidic residues" evidence="8">
    <location>
        <begin position="626"/>
        <end position="641"/>
    </location>
</feature>
<feature type="compositionally biased region" description="Basic and acidic residues" evidence="8">
    <location>
        <begin position="413"/>
        <end position="487"/>
    </location>
</feature>
<keyword evidence="2" id="KW-0597">Phosphoprotein</keyword>
<feature type="compositionally biased region" description="Basic and acidic residues" evidence="8">
    <location>
        <begin position="551"/>
        <end position="610"/>
    </location>
</feature>
<feature type="region of interest" description="Disordered" evidence="8">
    <location>
        <begin position="526"/>
        <end position="647"/>
    </location>
</feature>
<keyword evidence="3" id="KW-0808">Transferase</keyword>
<protein>
    <submittedName>
        <fullName evidence="9">Serine/threonine-protein kinase 10</fullName>
    </submittedName>
</protein>
<evidence type="ECO:0000256" key="3">
    <source>
        <dbReference type="ARBA" id="ARBA00022679"/>
    </source>
</evidence>
<keyword evidence="6" id="KW-0067">ATP-binding</keyword>
<dbReference type="SUPFAM" id="SSF56112">
    <property type="entry name" value="Protein kinase-like (PK-like)"/>
    <property type="match status" value="1"/>
</dbReference>
<dbReference type="FunCoup" id="K1PC81">
    <property type="interactions" value="817"/>
</dbReference>
<dbReference type="InterPro" id="IPR017441">
    <property type="entry name" value="Protein_kinase_ATP_BS"/>
</dbReference>
<dbReference type="InterPro" id="IPR051585">
    <property type="entry name" value="STE20_Ser/Thr_Kinases"/>
</dbReference>
<feature type="region of interest" description="Disordered" evidence="8">
    <location>
        <begin position="1032"/>
        <end position="1053"/>
    </location>
</feature>
<feature type="coiled-coil region" evidence="7">
    <location>
        <begin position="932"/>
        <end position="971"/>
    </location>
</feature>
<dbReference type="HOGENOM" id="CLU_001965_1_1_1"/>
<evidence type="ECO:0000256" key="1">
    <source>
        <dbReference type="ARBA" id="ARBA00022527"/>
    </source>
</evidence>
<evidence type="ECO:0000256" key="6">
    <source>
        <dbReference type="ARBA" id="ARBA00022840"/>
    </source>
</evidence>
<dbReference type="PANTHER" id="PTHR46538:SF3">
    <property type="entry name" value="PROTEIN KINASE DOMAIN-CONTAINING PROTEIN"/>
    <property type="match status" value="1"/>
</dbReference>
<dbReference type="Gene3D" id="1.10.510.10">
    <property type="entry name" value="Transferase(Phosphotransferase) domain 1"/>
    <property type="match status" value="1"/>
</dbReference>
<dbReference type="PROSITE" id="PS00108">
    <property type="entry name" value="PROTEIN_KINASE_ST"/>
    <property type="match status" value="1"/>
</dbReference>
<evidence type="ECO:0000256" key="2">
    <source>
        <dbReference type="ARBA" id="ARBA00022553"/>
    </source>
</evidence>
<dbReference type="InterPro" id="IPR011009">
    <property type="entry name" value="Kinase-like_dom_sf"/>
</dbReference>
<organism evidence="9">
    <name type="scientific">Magallana gigas</name>
    <name type="common">Pacific oyster</name>
    <name type="synonym">Crassostrea gigas</name>
    <dbReference type="NCBI Taxonomy" id="29159"/>
    <lineage>
        <taxon>Eukaryota</taxon>
        <taxon>Metazoa</taxon>
        <taxon>Spiralia</taxon>
        <taxon>Lophotrochozoa</taxon>
        <taxon>Mollusca</taxon>
        <taxon>Bivalvia</taxon>
        <taxon>Autobranchia</taxon>
        <taxon>Pteriomorphia</taxon>
        <taxon>Ostreida</taxon>
        <taxon>Ostreoidea</taxon>
        <taxon>Ostreidae</taxon>
        <taxon>Magallana</taxon>
    </lineage>
</organism>
<feature type="coiled-coil region" evidence="7">
    <location>
        <begin position="1165"/>
        <end position="1238"/>
    </location>
</feature>
<feature type="compositionally biased region" description="Low complexity" evidence="8">
    <location>
        <begin position="681"/>
        <end position="701"/>
    </location>
</feature>
<keyword evidence="7" id="KW-0175">Coiled coil</keyword>
<dbReference type="FunFam" id="3.30.200.20:FF:000353">
    <property type="entry name" value="Sterile20-like kinase, isoform B"/>
    <property type="match status" value="1"/>
</dbReference>
<dbReference type="InterPro" id="IPR022165">
    <property type="entry name" value="PKK"/>
</dbReference>
<feature type="region of interest" description="Disordered" evidence="8">
    <location>
        <begin position="1271"/>
        <end position="1300"/>
    </location>
</feature>
<dbReference type="Pfam" id="PF00069">
    <property type="entry name" value="Pkinase"/>
    <property type="match status" value="1"/>
</dbReference>
<accession>K1PC81</accession>
<sequence>MSFLNSFRKFFRLGGEESARRKSAYKNITRDVDPSHKWEIIGELGDGAFGKVYKAQNKENSSLAALKQVEIKSEEDIEDFSVEIDILAECRHENIVGLFEAFVFDGKLLMYIEFCEGGAIDSIMVDLEKSLTENQIRYVCNKMCRGLEFLHSNKVIHRDLKAGNVLLTGEGDVKLADFGVSAKNTRTNQRRDSFIGTPYWMAPEVIMCETLKDSPYDFKADIWSLGITLIEFAQIEPPNHDMHPMRVLIKIQKSDPPTLAKPSKWSKNFNQFISKCLVKNPDSRPTAVELLEHPFIAGYDNKKEILNLIMESKAEVVETVEDLPEDEEIIEMKRHMSDASSNIVDLEESERESTSKATTPEKEEPKPSEKKPEEPVKSEQKPSTPEPVPKVEPDKQKTPSPKRGTAPPPPAVAEEKKAAEPEPQPKVEEKKEEKEKDVKEEEKQEVPPVVEEKKEEPSPEKKEIKEPSPEKEKEIKKPSPEKEKVDMEPVVDVVVEEIIDDVIRSTKKQPSVPGVVLDTVQELIEQSEDEEEEEEYNMSDIEGELGVEEMEEKKEVISEEPVKVPSEEPVKEEKEPAKVEEPKEDVKEVDKKVEEKKDNEEVKSADKDSEMEIQVVNVTITDDDASSEKSEKSSDSEKKDSVITINGQVLPDRGITINGQPVPSSGTTVVINGDVVGVKPSSSMDNSIDKSMSNSSDSADIVPQTDLDTFETKVIKEPKRKSKDLSNVTPVDDDQRSDTESVATVDSLGDGEKKAVDAPVEKRVKSHIRGRSESKSQYRTMTKTRKFMKDGELITSTTQKVVHAGDEHKMREEYHNRKNDLRELKMLQKQENKQHQDLIYKSHCAREEQERKFELDMQTLVKNYDQDMETLNKTQKQQVEKAEQNQTVDMKNAAKRLKMDQEKEYKLFKDQQKQELKLLRQELDLMPKDNKKDAIKKRKDQKEVELQEKERQYLEAQAERQEKHMKQLAEVHRQKVALLESQFLQQKQQLLRGREAAIWEKEKQQLHEKHQLAKSQLKDLFFLKRHQMLTRHQKEVEQMKRSNSAKEDEMQRRHALEKKRLPKIQKSEAKTRAQMFKQSLRLSTVGSPEDDRVKMKQEVEQMKRSNSAKEDEMQRRHALEKKRLPKIQKSEAKTRAQMFKQSLRLSTVGSPEDDRVKMKQKPFEIKRQFEENEKKRMKAEQQRQEMKHKKQWEELVFRNESSLRELEQLQAEKRKMLMEQETQKMKELDEQYTSELREWKQQLVPRKQKLEEEFQRQKDEQEKFYGTVIITGSEGMPAPRPDSGSFRNKESVKSRHSTVI</sequence>
<keyword evidence="1" id="KW-0723">Serine/threonine-protein kinase</keyword>
<dbReference type="EMBL" id="JH823212">
    <property type="protein sequence ID" value="EKC19063.1"/>
    <property type="molecule type" value="Genomic_DNA"/>
</dbReference>
<dbReference type="PROSITE" id="PS50011">
    <property type="entry name" value="PROTEIN_KINASE_DOM"/>
    <property type="match status" value="1"/>
</dbReference>
<dbReference type="FunFam" id="1.10.510.10:FF:001298">
    <property type="entry name" value="STE20-like kinase"/>
    <property type="match status" value="1"/>
</dbReference>
<evidence type="ECO:0000256" key="5">
    <source>
        <dbReference type="ARBA" id="ARBA00022777"/>
    </source>
</evidence>
<feature type="compositionally biased region" description="Acidic residues" evidence="8">
    <location>
        <begin position="526"/>
        <end position="550"/>
    </location>
</feature>
<dbReference type="InterPro" id="IPR008271">
    <property type="entry name" value="Ser/Thr_kinase_AS"/>
</dbReference>
<feature type="compositionally biased region" description="Basic and acidic residues" evidence="8">
    <location>
        <begin position="750"/>
        <end position="763"/>
    </location>
</feature>
<reference evidence="9" key="1">
    <citation type="journal article" date="2012" name="Nature">
        <title>The oyster genome reveals stress adaptation and complexity of shell formation.</title>
        <authorList>
            <person name="Zhang G."/>
            <person name="Fang X."/>
            <person name="Guo X."/>
            <person name="Li L."/>
            <person name="Luo R."/>
            <person name="Xu F."/>
            <person name="Yang P."/>
            <person name="Zhang L."/>
            <person name="Wang X."/>
            <person name="Qi H."/>
            <person name="Xiong Z."/>
            <person name="Que H."/>
            <person name="Xie Y."/>
            <person name="Holland P.W."/>
            <person name="Paps J."/>
            <person name="Zhu Y."/>
            <person name="Wu F."/>
            <person name="Chen Y."/>
            <person name="Wang J."/>
            <person name="Peng C."/>
            <person name="Meng J."/>
            <person name="Yang L."/>
            <person name="Liu J."/>
            <person name="Wen B."/>
            <person name="Zhang N."/>
            <person name="Huang Z."/>
            <person name="Zhu Q."/>
            <person name="Feng Y."/>
            <person name="Mount A."/>
            <person name="Hedgecock D."/>
            <person name="Xu Z."/>
            <person name="Liu Y."/>
            <person name="Domazet-Loso T."/>
            <person name="Du Y."/>
            <person name="Sun X."/>
            <person name="Zhang S."/>
            <person name="Liu B."/>
            <person name="Cheng P."/>
            <person name="Jiang X."/>
            <person name="Li J."/>
            <person name="Fan D."/>
            <person name="Wang W."/>
            <person name="Fu W."/>
            <person name="Wang T."/>
            <person name="Wang B."/>
            <person name="Zhang J."/>
            <person name="Peng Z."/>
            <person name="Li Y."/>
            <person name="Li N."/>
            <person name="Wang J."/>
            <person name="Chen M."/>
            <person name="He Y."/>
            <person name="Tan F."/>
            <person name="Song X."/>
            <person name="Zheng Q."/>
            <person name="Huang R."/>
            <person name="Yang H."/>
            <person name="Du X."/>
            <person name="Chen L."/>
            <person name="Yang M."/>
            <person name="Gaffney P.M."/>
            <person name="Wang S."/>
            <person name="Luo L."/>
            <person name="She Z."/>
            <person name="Ming Y."/>
            <person name="Huang W."/>
            <person name="Zhang S."/>
            <person name="Huang B."/>
            <person name="Zhang Y."/>
            <person name="Qu T."/>
            <person name="Ni P."/>
            <person name="Miao G."/>
            <person name="Wang J."/>
            <person name="Wang Q."/>
            <person name="Steinberg C.E."/>
            <person name="Wang H."/>
            <person name="Li N."/>
            <person name="Qian L."/>
            <person name="Zhang G."/>
            <person name="Li Y."/>
            <person name="Yang H."/>
            <person name="Liu X."/>
            <person name="Wang J."/>
            <person name="Yin Y."/>
            <person name="Wang J."/>
        </authorList>
    </citation>
    <scope>NUCLEOTIDE SEQUENCE [LARGE SCALE GENOMIC DNA]</scope>
    <source>
        <strain evidence="9">05x7-T-G4-1.051#20</strain>
    </source>
</reference>
<dbReference type="Gene3D" id="3.30.200.20">
    <property type="entry name" value="Phosphorylase Kinase, domain 1"/>
    <property type="match status" value="1"/>
</dbReference>
<gene>
    <name evidence="9" type="ORF">CGI_10009786</name>
</gene>
<dbReference type="GO" id="GO:0004674">
    <property type="term" value="F:protein serine/threonine kinase activity"/>
    <property type="evidence" value="ECO:0007669"/>
    <property type="project" value="UniProtKB-KW"/>
</dbReference>
<evidence type="ECO:0000313" key="9">
    <source>
        <dbReference type="EMBL" id="EKC19063.1"/>
    </source>
</evidence>